<evidence type="ECO:0000256" key="5">
    <source>
        <dbReference type="ARBA" id="ARBA00022692"/>
    </source>
</evidence>
<comment type="caution">
    <text evidence="15">The sequence shown here is derived from an EMBL/GenBank/DDBJ whole genome shotgun (WGS) entry which is preliminary data.</text>
</comment>
<dbReference type="AlphaFoldDB" id="A0AAV2HH87"/>
<evidence type="ECO:0000256" key="12">
    <source>
        <dbReference type="ARBA" id="ARBA00023180"/>
    </source>
</evidence>
<gene>
    <name evidence="15" type="ORF">GSLYS_00007361001</name>
</gene>
<evidence type="ECO:0000256" key="11">
    <source>
        <dbReference type="ARBA" id="ARBA00023136"/>
    </source>
</evidence>
<keyword evidence="10" id="KW-0406">Ion transport</keyword>
<dbReference type="InterPro" id="IPR013608">
    <property type="entry name" value="VWA_N"/>
</dbReference>
<keyword evidence="2" id="KW-0813">Transport</keyword>
<dbReference type="PANTHER" id="PTHR10166:SF37">
    <property type="entry name" value="STOLID, ISOFORM H"/>
    <property type="match status" value="1"/>
</dbReference>
<protein>
    <recommendedName>
        <fullName evidence="14">VWFA domain-containing protein</fullName>
    </recommendedName>
</protein>
<proteinExistence type="predicted"/>
<keyword evidence="4" id="KW-0107">Calcium channel</keyword>
<organism evidence="15 16">
    <name type="scientific">Lymnaea stagnalis</name>
    <name type="common">Great pond snail</name>
    <name type="synonym">Helix stagnalis</name>
    <dbReference type="NCBI Taxonomy" id="6523"/>
    <lineage>
        <taxon>Eukaryota</taxon>
        <taxon>Metazoa</taxon>
        <taxon>Spiralia</taxon>
        <taxon>Lophotrochozoa</taxon>
        <taxon>Mollusca</taxon>
        <taxon>Gastropoda</taxon>
        <taxon>Heterobranchia</taxon>
        <taxon>Euthyneura</taxon>
        <taxon>Panpulmonata</taxon>
        <taxon>Hygrophila</taxon>
        <taxon>Lymnaeoidea</taxon>
        <taxon>Lymnaeidae</taxon>
        <taxon>Lymnaea</taxon>
    </lineage>
</organism>
<dbReference type="InterPro" id="IPR002035">
    <property type="entry name" value="VWF_A"/>
</dbReference>
<dbReference type="InterPro" id="IPR036465">
    <property type="entry name" value="vWFA_dom_sf"/>
</dbReference>
<dbReference type="SUPFAM" id="SSF53300">
    <property type="entry name" value="vWA-like"/>
    <property type="match status" value="1"/>
</dbReference>
<evidence type="ECO:0000256" key="8">
    <source>
        <dbReference type="ARBA" id="ARBA00022882"/>
    </source>
</evidence>
<dbReference type="SMART" id="SM00327">
    <property type="entry name" value="VWA"/>
    <property type="match status" value="1"/>
</dbReference>
<keyword evidence="11" id="KW-0472">Membrane</keyword>
<dbReference type="PROSITE" id="PS50234">
    <property type="entry name" value="VWFA"/>
    <property type="match status" value="1"/>
</dbReference>
<accession>A0AAV2HH87</accession>
<evidence type="ECO:0000256" key="7">
    <source>
        <dbReference type="ARBA" id="ARBA00022837"/>
    </source>
</evidence>
<keyword evidence="8" id="KW-0851">Voltage-gated channel</keyword>
<evidence type="ECO:0000313" key="15">
    <source>
        <dbReference type="EMBL" id="CAL1533343.1"/>
    </source>
</evidence>
<evidence type="ECO:0000256" key="13">
    <source>
        <dbReference type="ARBA" id="ARBA00023303"/>
    </source>
</evidence>
<dbReference type="InterPro" id="IPR051173">
    <property type="entry name" value="Ca_channel_alpha-2/delta"/>
</dbReference>
<keyword evidence="9" id="KW-1133">Transmembrane helix</keyword>
<keyword evidence="12" id="KW-0325">Glycoprotein</keyword>
<evidence type="ECO:0000256" key="4">
    <source>
        <dbReference type="ARBA" id="ARBA00022673"/>
    </source>
</evidence>
<evidence type="ECO:0000256" key="2">
    <source>
        <dbReference type="ARBA" id="ARBA00022448"/>
    </source>
</evidence>
<dbReference type="GO" id="GO:0005245">
    <property type="term" value="F:voltage-gated calcium channel activity"/>
    <property type="evidence" value="ECO:0007669"/>
    <property type="project" value="TreeGrafter"/>
</dbReference>
<feature type="non-terminal residue" evidence="15">
    <location>
        <position position="1"/>
    </location>
</feature>
<dbReference type="Gene3D" id="3.40.50.410">
    <property type="entry name" value="von Willebrand factor, type A domain"/>
    <property type="match status" value="1"/>
</dbReference>
<reference evidence="15 16" key="1">
    <citation type="submission" date="2024-04" db="EMBL/GenBank/DDBJ databases">
        <authorList>
            <consortium name="Genoscope - CEA"/>
            <person name="William W."/>
        </authorList>
    </citation>
    <scope>NUCLEOTIDE SEQUENCE [LARGE SCALE GENOMIC DNA]</scope>
</reference>
<dbReference type="Pfam" id="PF08399">
    <property type="entry name" value="VWA_N"/>
    <property type="match status" value="1"/>
</dbReference>
<comment type="subcellular location">
    <subcellularLocation>
        <location evidence="1">Membrane</location>
        <topology evidence="1">Single-pass type I membrane protein</topology>
    </subcellularLocation>
</comment>
<dbReference type="Pfam" id="PF13768">
    <property type="entry name" value="VWA_3"/>
    <property type="match status" value="1"/>
</dbReference>
<dbReference type="GO" id="GO:0005891">
    <property type="term" value="C:voltage-gated calcium channel complex"/>
    <property type="evidence" value="ECO:0007669"/>
    <property type="project" value="TreeGrafter"/>
</dbReference>
<dbReference type="EMBL" id="CAXITT010000141">
    <property type="protein sequence ID" value="CAL1533343.1"/>
    <property type="molecule type" value="Genomic_DNA"/>
</dbReference>
<dbReference type="Proteomes" id="UP001497497">
    <property type="component" value="Unassembled WGS sequence"/>
</dbReference>
<evidence type="ECO:0000256" key="10">
    <source>
        <dbReference type="ARBA" id="ARBA00023065"/>
    </source>
</evidence>
<evidence type="ECO:0000256" key="9">
    <source>
        <dbReference type="ARBA" id="ARBA00022989"/>
    </source>
</evidence>
<evidence type="ECO:0000256" key="3">
    <source>
        <dbReference type="ARBA" id="ARBA00022568"/>
    </source>
</evidence>
<feature type="non-terminal residue" evidence="15">
    <location>
        <position position="290"/>
    </location>
</feature>
<evidence type="ECO:0000256" key="6">
    <source>
        <dbReference type="ARBA" id="ARBA00022729"/>
    </source>
</evidence>
<keyword evidence="6" id="KW-0732">Signal</keyword>
<keyword evidence="5" id="KW-0812">Transmembrane</keyword>
<keyword evidence="3" id="KW-0109">Calcium transport</keyword>
<evidence type="ECO:0000313" key="16">
    <source>
        <dbReference type="Proteomes" id="UP001497497"/>
    </source>
</evidence>
<sequence length="290" mass="33593">AVQILNGVQWSTNLTDQFVKNKQEDPTLTWQYFCSSDGFFRIYPAMQWPREANRLDTFDCRIRKWYVMIAASSPKNILILLDSSGSMKGLRFAIARSTVNKILETLSDEDYFNVIAFSEEPRYVDECFNDTLISASVDNIKRIQEKIDSLEALRNANFEKALTRAFKLFKKYHDHCLCNKAVMIITDGAPENFDSIFDEFNWPNKTVRVFTFLIGKEVPDNRQTRWMACANKGLFTHISTRADVQENVQKYIKVLSRPLATSRIAHQVWSPAYLDYVTEQSEIKVPRGKP</sequence>
<keyword evidence="13" id="KW-0407">Ion channel</keyword>
<dbReference type="PANTHER" id="PTHR10166">
    <property type="entry name" value="VOLTAGE-DEPENDENT CALCIUM CHANNEL SUBUNIT ALPHA-2/DELTA-RELATED"/>
    <property type="match status" value="1"/>
</dbReference>
<keyword evidence="7" id="KW-0106">Calcium</keyword>
<feature type="domain" description="VWFA" evidence="14">
    <location>
        <begin position="76"/>
        <end position="255"/>
    </location>
</feature>
<dbReference type="FunFam" id="3.40.50.410:FF:000007">
    <property type="entry name" value="Calcium voltage-gated channel auxiliary subunit alpha2delta 3"/>
    <property type="match status" value="1"/>
</dbReference>
<keyword evidence="16" id="KW-1185">Reference proteome</keyword>
<evidence type="ECO:0000259" key="14">
    <source>
        <dbReference type="PROSITE" id="PS50234"/>
    </source>
</evidence>
<evidence type="ECO:0000256" key="1">
    <source>
        <dbReference type="ARBA" id="ARBA00004479"/>
    </source>
</evidence>
<name>A0AAV2HH87_LYMST</name>